<keyword evidence="2" id="KW-0830">Ubiquinone</keyword>
<dbReference type="PANTHER" id="PTHR43591">
    <property type="entry name" value="METHYLTRANSFERASE"/>
    <property type="match status" value="1"/>
</dbReference>
<proteinExistence type="predicted"/>
<keyword evidence="2" id="KW-0808">Transferase</keyword>
<organism evidence="2 3">
    <name type="scientific">Nocardiopsis metallicus</name>
    <dbReference type="NCBI Taxonomy" id="179819"/>
    <lineage>
        <taxon>Bacteria</taxon>
        <taxon>Bacillati</taxon>
        <taxon>Actinomycetota</taxon>
        <taxon>Actinomycetes</taxon>
        <taxon>Streptosporangiales</taxon>
        <taxon>Nocardiopsidaceae</taxon>
        <taxon>Nocardiopsis</taxon>
    </lineage>
</organism>
<dbReference type="Gene3D" id="3.40.50.150">
    <property type="entry name" value="Vaccinia Virus protein VP39"/>
    <property type="match status" value="1"/>
</dbReference>
<evidence type="ECO:0000313" key="3">
    <source>
        <dbReference type="Proteomes" id="UP000579647"/>
    </source>
</evidence>
<protein>
    <submittedName>
        <fullName evidence="2">Ubiquinone/menaquinone biosynthesis C-methylase UbiE</fullName>
    </submittedName>
</protein>
<keyword evidence="3" id="KW-1185">Reference proteome</keyword>
<dbReference type="Proteomes" id="UP000579647">
    <property type="component" value="Unassembled WGS sequence"/>
</dbReference>
<dbReference type="SUPFAM" id="SSF53335">
    <property type="entry name" value="S-adenosyl-L-methionine-dependent methyltransferases"/>
    <property type="match status" value="1"/>
</dbReference>
<dbReference type="InterPro" id="IPR029063">
    <property type="entry name" value="SAM-dependent_MTases_sf"/>
</dbReference>
<gene>
    <name evidence="2" type="ORF">HNR07_003386</name>
</gene>
<evidence type="ECO:0000259" key="1">
    <source>
        <dbReference type="Pfam" id="PF13649"/>
    </source>
</evidence>
<accession>A0A840W5L4</accession>
<dbReference type="GO" id="GO:0008168">
    <property type="term" value="F:methyltransferase activity"/>
    <property type="evidence" value="ECO:0007669"/>
    <property type="project" value="UniProtKB-KW"/>
</dbReference>
<evidence type="ECO:0000313" key="2">
    <source>
        <dbReference type="EMBL" id="MBB5492249.1"/>
    </source>
</evidence>
<reference evidence="2 3" key="1">
    <citation type="submission" date="2020-08" db="EMBL/GenBank/DDBJ databases">
        <title>Sequencing the genomes of 1000 actinobacteria strains.</title>
        <authorList>
            <person name="Klenk H.-P."/>
        </authorList>
    </citation>
    <scope>NUCLEOTIDE SEQUENCE [LARGE SCALE GENOMIC DNA]</scope>
    <source>
        <strain evidence="2 3">DSM 44598</strain>
    </source>
</reference>
<keyword evidence="2" id="KW-0489">Methyltransferase</keyword>
<dbReference type="AlphaFoldDB" id="A0A840W5L4"/>
<dbReference type="CDD" id="cd02440">
    <property type="entry name" value="AdoMet_MTases"/>
    <property type="match status" value="1"/>
</dbReference>
<dbReference type="EMBL" id="JACHDO010000001">
    <property type="protein sequence ID" value="MBB5492249.1"/>
    <property type="molecule type" value="Genomic_DNA"/>
</dbReference>
<dbReference type="RefSeq" id="WP_184365756.1">
    <property type="nucleotide sequence ID" value="NZ_BAAAKM010000139.1"/>
</dbReference>
<sequence>MGNPRLLPFYDTFTRLIGARTAQWQLVAQAGTAPGDTVLEIGAGTGTVLLLAKRAVGSATVIGLDPDRYALAHAHRRAVHQGLELRLDHGYADRLPYPDASIDRVLSSFMFHHLPDAEKSAALAEAHRVLIPGGSLHMVDLNGEHPGAVTRLLHRWHKRDEPDLSDGHAPLRGPEAATEGHVVALMRKAGFAEAAVVGHGRAAVGAVTFYRAERS</sequence>
<comment type="caution">
    <text evidence="2">The sequence shown here is derived from an EMBL/GenBank/DDBJ whole genome shotgun (WGS) entry which is preliminary data.</text>
</comment>
<feature type="domain" description="Methyltransferase" evidence="1">
    <location>
        <begin position="38"/>
        <end position="134"/>
    </location>
</feature>
<dbReference type="InterPro" id="IPR041698">
    <property type="entry name" value="Methyltransf_25"/>
</dbReference>
<dbReference type="GO" id="GO:0032259">
    <property type="term" value="P:methylation"/>
    <property type="evidence" value="ECO:0007669"/>
    <property type="project" value="UniProtKB-KW"/>
</dbReference>
<dbReference type="Pfam" id="PF13649">
    <property type="entry name" value="Methyltransf_25"/>
    <property type="match status" value="1"/>
</dbReference>
<name>A0A840W5L4_9ACTN</name>